<accession>A0ABQ9HNG4</accession>
<dbReference type="EMBL" id="JARBHB010000004">
    <property type="protein sequence ID" value="KAJ8885898.1"/>
    <property type="molecule type" value="Genomic_DNA"/>
</dbReference>
<gene>
    <name evidence="2" type="ORF">PR048_012104</name>
</gene>
<feature type="compositionally biased region" description="Polar residues" evidence="1">
    <location>
        <begin position="601"/>
        <end position="612"/>
    </location>
</feature>
<keyword evidence="3" id="KW-1185">Reference proteome</keyword>
<feature type="region of interest" description="Disordered" evidence="1">
    <location>
        <begin position="29"/>
        <end position="48"/>
    </location>
</feature>
<comment type="caution">
    <text evidence="2">The sequence shown here is derived from an EMBL/GenBank/DDBJ whole genome shotgun (WGS) entry which is preliminary data.</text>
</comment>
<evidence type="ECO:0000313" key="2">
    <source>
        <dbReference type="EMBL" id="KAJ8885898.1"/>
    </source>
</evidence>
<feature type="region of interest" description="Disordered" evidence="1">
    <location>
        <begin position="1"/>
        <end position="24"/>
    </location>
</feature>
<feature type="region of interest" description="Disordered" evidence="1">
    <location>
        <begin position="476"/>
        <end position="508"/>
    </location>
</feature>
<evidence type="ECO:0000313" key="3">
    <source>
        <dbReference type="Proteomes" id="UP001159363"/>
    </source>
</evidence>
<evidence type="ECO:0000256" key="1">
    <source>
        <dbReference type="SAM" id="MobiDB-lite"/>
    </source>
</evidence>
<proteinExistence type="predicted"/>
<name>A0ABQ9HNG4_9NEOP</name>
<feature type="compositionally biased region" description="Polar residues" evidence="1">
    <location>
        <begin position="488"/>
        <end position="503"/>
    </location>
</feature>
<reference evidence="2 3" key="1">
    <citation type="submission" date="2023-02" db="EMBL/GenBank/DDBJ databases">
        <title>LHISI_Scaffold_Assembly.</title>
        <authorList>
            <person name="Stuart O.P."/>
            <person name="Cleave R."/>
            <person name="Magrath M.J.L."/>
            <person name="Mikheyev A.S."/>
        </authorList>
    </citation>
    <scope>NUCLEOTIDE SEQUENCE [LARGE SCALE GENOMIC DNA]</scope>
    <source>
        <strain evidence="2">Daus_M_001</strain>
        <tissue evidence="2">Leg muscle</tissue>
    </source>
</reference>
<protein>
    <submittedName>
        <fullName evidence="2">Uncharacterized protein</fullName>
    </submittedName>
</protein>
<sequence length="784" mass="86484">MEQHRDAGAGEMGDPRENPPTRGIIRHDSHILKSGGDPPLHHRSADTVGKYTDTKRRFGFFDMDSPKLRFAERRSRDGILCPIGHLSAAKGFLLVMLQAGEYVTDRRLANGVSTSRVMLLLGHSISNWRCVALVVAVVSSLRLDPEVLGNLRLDSGDARKPSTQLFAGESCMVGVGEIEVSLGQSNKEIVSYVETCEIRIVIWQQAQLQDDVCSVECCHWRTTFVARLKDTFVPTVMEHPNFRVSTNELIRRCTELLDVLIFISADAVARDVHHPHSALKTLLLRAAQMSSLTRSSSSYYFVYKRKHLESSSKSPLQLDQSLLNTPGQLRANSRLAGEQEANPVLSKWGNIEATANEQTYDDSGKAQGMQCGEQEDLPEEVVPAEELALATEALVREVAVAVVAAHALGVPRALQHVQQELVEDGLVAARARHDHGAGGARLVRRCRRFGRLLTSRSSEPMRVIEVNMKRRRNGGWGRLEIPEKSRRPTASSDTIPTCESPVTRSGIEPGSPWWEARVLIAQPSWPPIPPIRIRAQGPRCAELNARWPSVDSTTPRPDLTTSRTTARRSLVDENPSRSTAEQHPPRALWRQALPTSPHRAVNTSPSSQQGESDSIPGRVTPGSSQAGIVVDDAAVLSVFLGVSRFPRFCPALLLSHLILPTSARKTSSPDSTNLCTNIQKSTVHWLSAVTVEGDDCAIVLQEFPTYNIILHLPPYDDFSRRGPRCPGGQTIRLQTRRNVFDSRCDRLPVGSLPDFRIWEICQTILLVGGFSRGSPVSPALAIPR</sequence>
<feature type="region of interest" description="Disordered" evidence="1">
    <location>
        <begin position="544"/>
        <end position="620"/>
    </location>
</feature>
<organism evidence="2 3">
    <name type="scientific">Dryococelus australis</name>
    <dbReference type="NCBI Taxonomy" id="614101"/>
    <lineage>
        <taxon>Eukaryota</taxon>
        <taxon>Metazoa</taxon>
        <taxon>Ecdysozoa</taxon>
        <taxon>Arthropoda</taxon>
        <taxon>Hexapoda</taxon>
        <taxon>Insecta</taxon>
        <taxon>Pterygota</taxon>
        <taxon>Neoptera</taxon>
        <taxon>Polyneoptera</taxon>
        <taxon>Phasmatodea</taxon>
        <taxon>Verophasmatodea</taxon>
        <taxon>Anareolatae</taxon>
        <taxon>Phasmatidae</taxon>
        <taxon>Eurycanthinae</taxon>
        <taxon>Dryococelus</taxon>
    </lineage>
</organism>
<dbReference type="Proteomes" id="UP001159363">
    <property type="component" value="Chromosome X"/>
</dbReference>